<keyword evidence="1" id="KW-0812">Transmembrane</keyword>
<dbReference type="InterPro" id="IPR008441">
    <property type="entry name" value="AfumC-like_glycosyl_Trfase"/>
</dbReference>
<keyword evidence="1" id="KW-0472">Membrane</keyword>
<dbReference type="GO" id="GO:0016757">
    <property type="term" value="F:glycosyltransferase activity"/>
    <property type="evidence" value="ECO:0007669"/>
    <property type="project" value="InterPro"/>
</dbReference>
<name>A0A6C0KDU4_9ZZZZ</name>
<evidence type="ECO:0000256" key="1">
    <source>
        <dbReference type="SAM" id="Phobius"/>
    </source>
</evidence>
<proteinExistence type="predicted"/>
<evidence type="ECO:0008006" key="3">
    <source>
        <dbReference type="Google" id="ProtNLM"/>
    </source>
</evidence>
<sequence>MSIYIIVILTIIAIITIILYTYYMKISILNRVNHMNHIKHIDPSKFVDDKIIWSYWDGSDKPLSVEIAIYTWRVHNPEYVICILSESTLGQYLDRTALPKKYDEISVQRKTDVIRLALLEQYGGIWLDSTIFLSCPLSIKWDPKTYDVGGYYAEFFTTDLTRPVLESWFISAPKNSPLIKAWKKEFYNGVDSPNYDDYIREMEKTVDLQKIEGKVYLMIHCCFLKAISSGSYNWKMFPAGKENGPFAYLTQYDWNERKAVWYLLTTKNEIPPVIKLRKPERLWMDWLIYYMRSGSIMDRLVFGDIKKNN</sequence>
<feature type="transmembrane region" description="Helical" evidence="1">
    <location>
        <begin position="6"/>
        <end position="23"/>
    </location>
</feature>
<reference evidence="2" key="1">
    <citation type="journal article" date="2020" name="Nature">
        <title>Giant virus diversity and host interactions through global metagenomics.</title>
        <authorList>
            <person name="Schulz F."/>
            <person name="Roux S."/>
            <person name="Paez-Espino D."/>
            <person name="Jungbluth S."/>
            <person name="Walsh D.A."/>
            <person name="Denef V.J."/>
            <person name="McMahon K.D."/>
            <person name="Konstantinidis K.T."/>
            <person name="Eloe-Fadrosh E.A."/>
            <person name="Kyrpides N.C."/>
            <person name="Woyke T."/>
        </authorList>
    </citation>
    <scope>NUCLEOTIDE SEQUENCE</scope>
    <source>
        <strain evidence="2">GVMAG-S-3300010158-109</strain>
    </source>
</reference>
<organism evidence="2">
    <name type="scientific">viral metagenome</name>
    <dbReference type="NCBI Taxonomy" id="1070528"/>
    <lineage>
        <taxon>unclassified sequences</taxon>
        <taxon>metagenomes</taxon>
        <taxon>organismal metagenomes</taxon>
    </lineage>
</organism>
<keyword evidence="1" id="KW-1133">Transmembrane helix</keyword>
<dbReference type="SUPFAM" id="SSF53448">
    <property type="entry name" value="Nucleotide-diphospho-sugar transferases"/>
    <property type="match status" value="1"/>
</dbReference>
<evidence type="ECO:0000313" key="2">
    <source>
        <dbReference type="EMBL" id="QHU15819.1"/>
    </source>
</evidence>
<dbReference type="Gene3D" id="3.90.550.20">
    <property type="match status" value="1"/>
</dbReference>
<dbReference type="Pfam" id="PF05704">
    <property type="entry name" value="Caps_synth"/>
    <property type="match status" value="1"/>
</dbReference>
<protein>
    <recommendedName>
        <fullName evidence="3">Capsular polysaccharide synthesis protein</fullName>
    </recommendedName>
</protein>
<accession>A0A6C0KDU4</accession>
<dbReference type="InterPro" id="IPR029044">
    <property type="entry name" value="Nucleotide-diphossugar_trans"/>
</dbReference>
<dbReference type="EMBL" id="MN740868">
    <property type="protein sequence ID" value="QHU15819.1"/>
    <property type="molecule type" value="Genomic_DNA"/>
</dbReference>
<dbReference type="AlphaFoldDB" id="A0A6C0KDU4"/>